<evidence type="ECO:0000256" key="1">
    <source>
        <dbReference type="SAM" id="Phobius"/>
    </source>
</evidence>
<keyword evidence="1" id="KW-0812">Transmembrane</keyword>
<protein>
    <submittedName>
        <fullName evidence="2">Uncharacterized protein</fullName>
    </submittedName>
</protein>
<accession>A0A432VYU4</accession>
<dbReference type="EMBL" id="PIPI01000001">
    <property type="protein sequence ID" value="RUO21837.1"/>
    <property type="molecule type" value="Genomic_DNA"/>
</dbReference>
<sequence length="170" mass="18050">MILSMHGLLDISRMRGNTMLQGKMNRTLLYPICGFLIAPPIGALTWVVLNGGIGEIFGIIATLAIIVSWVISAVIGIPTYCLLKAIGCISLRSLTLGGALISVTPWLLLSFPGGTTRSVVGQTIIIENGSYTTAGLLYQAKLLLGFGFCGAVSGIVFWLVVRQLVTRPSI</sequence>
<keyword evidence="1" id="KW-1133">Transmembrane helix</keyword>
<feature type="transmembrane region" description="Helical" evidence="1">
    <location>
        <begin position="142"/>
        <end position="161"/>
    </location>
</feature>
<feature type="transmembrane region" description="Helical" evidence="1">
    <location>
        <begin position="55"/>
        <end position="77"/>
    </location>
</feature>
<gene>
    <name evidence="2" type="ORF">CWE06_03045</name>
</gene>
<dbReference type="Proteomes" id="UP000288212">
    <property type="component" value="Unassembled WGS sequence"/>
</dbReference>
<feature type="transmembrane region" description="Helical" evidence="1">
    <location>
        <begin position="28"/>
        <end position="49"/>
    </location>
</feature>
<reference evidence="2 3" key="1">
    <citation type="journal article" date="2011" name="Front. Microbiol.">
        <title>Genomic signatures of strain selection and enhancement in Bacillus atrophaeus var. globigii, a historical biowarfare simulant.</title>
        <authorList>
            <person name="Gibbons H.S."/>
            <person name="Broomall S.M."/>
            <person name="McNew L.A."/>
            <person name="Daligault H."/>
            <person name="Chapman C."/>
            <person name="Bruce D."/>
            <person name="Karavis M."/>
            <person name="Krepps M."/>
            <person name="McGregor P.A."/>
            <person name="Hong C."/>
            <person name="Park K.H."/>
            <person name="Akmal A."/>
            <person name="Feldman A."/>
            <person name="Lin J.S."/>
            <person name="Chang W.E."/>
            <person name="Higgs B.W."/>
            <person name="Demirev P."/>
            <person name="Lindquist J."/>
            <person name="Liem A."/>
            <person name="Fochler E."/>
            <person name="Read T.D."/>
            <person name="Tapia R."/>
            <person name="Johnson S."/>
            <person name="Bishop-Lilly K.A."/>
            <person name="Detter C."/>
            <person name="Han C."/>
            <person name="Sozhamannan S."/>
            <person name="Rosenzweig C.N."/>
            <person name="Skowronski E.W."/>
        </authorList>
    </citation>
    <scope>NUCLEOTIDE SEQUENCE [LARGE SCALE GENOMIC DNA]</scope>
    <source>
        <strain evidence="2 3">AK5</strain>
    </source>
</reference>
<keyword evidence="3" id="KW-1185">Reference proteome</keyword>
<dbReference type="AlphaFoldDB" id="A0A432VYU4"/>
<keyword evidence="1" id="KW-0472">Membrane</keyword>
<feature type="transmembrane region" description="Helical" evidence="1">
    <location>
        <begin position="89"/>
        <end position="109"/>
    </location>
</feature>
<organism evidence="2 3">
    <name type="scientific">Aliidiomarina haloalkalitolerans</name>
    <dbReference type="NCBI Taxonomy" id="859059"/>
    <lineage>
        <taxon>Bacteria</taxon>
        <taxon>Pseudomonadati</taxon>
        <taxon>Pseudomonadota</taxon>
        <taxon>Gammaproteobacteria</taxon>
        <taxon>Alteromonadales</taxon>
        <taxon>Idiomarinaceae</taxon>
        <taxon>Aliidiomarina</taxon>
    </lineage>
</organism>
<evidence type="ECO:0000313" key="3">
    <source>
        <dbReference type="Proteomes" id="UP000288212"/>
    </source>
</evidence>
<name>A0A432VYU4_9GAMM</name>
<evidence type="ECO:0000313" key="2">
    <source>
        <dbReference type="EMBL" id="RUO21837.1"/>
    </source>
</evidence>
<comment type="caution">
    <text evidence="2">The sequence shown here is derived from an EMBL/GenBank/DDBJ whole genome shotgun (WGS) entry which is preliminary data.</text>
</comment>
<proteinExistence type="predicted"/>